<dbReference type="GO" id="GO:0043683">
    <property type="term" value="P:type IV pilus assembly"/>
    <property type="evidence" value="ECO:0007669"/>
    <property type="project" value="InterPro"/>
</dbReference>
<dbReference type="RefSeq" id="WP_008219037.1">
    <property type="nucleotide sequence ID" value="NZ_BAFK01000003.1"/>
</dbReference>
<dbReference type="OrthoDB" id="5296638at2"/>
<keyword evidence="1" id="KW-1133">Transmembrane helix</keyword>
<dbReference type="Pfam" id="PF16732">
    <property type="entry name" value="ComP_DUS"/>
    <property type="match status" value="1"/>
</dbReference>
<evidence type="ECO:0000313" key="3">
    <source>
        <dbReference type="Proteomes" id="UP000004374"/>
    </source>
</evidence>
<feature type="transmembrane region" description="Helical" evidence="1">
    <location>
        <begin position="12"/>
        <end position="32"/>
    </location>
</feature>
<protein>
    <submittedName>
        <fullName evidence="2">Fimbrial protein P9-2</fullName>
    </submittedName>
</protein>
<keyword evidence="1" id="KW-0812">Transmembrane</keyword>
<dbReference type="Gene3D" id="3.30.700.10">
    <property type="entry name" value="Glycoprotein, Type 4 Pilin"/>
    <property type="match status" value="1"/>
</dbReference>
<accession>I1DUZ3</accession>
<evidence type="ECO:0000313" key="2">
    <source>
        <dbReference type="EMBL" id="GAB57871.1"/>
    </source>
</evidence>
<keyword evidence="3" id="KW-1185">Reference proteome</keyword>
<dbReference type="Proteomes" id="UP000004374">
    <property type="component" value="Unassembled WGS sequence"/>
</dbReference>
<reference evidence="2 3" key="1">
    <citation type="journal article" date="2012" name="J. Bacteriol.">
        <title>Genome Sequence of the Protease-Producing Bacterium Rheinheimera nanhaiensis E407-8T, Isolated from Deep-Sea Sediment of the South China Sea.</title>
        <authorList>
            <person name="Zhang X.-Y."/>
            <person name="Zhang Y.-J."/>
            <person name="Qin Q.-L."/>
            <person name="Xie B.-B."/>
            <person name="Chen X.-L."/>
            <person name="Zhou B.-C."/>
            <person name="Zhang Y.-Z."/>
        </authorList>
    </citation>
    <scope>NUCLEOTIDE SEQUENCE [LARGE SCALE GENOMIC DNA]</scope>
    <source>
        <strain evidence="2 3">E407-8</strain>
    </source>
</reference>
<keyword evidence="1" id="KW-0472">Membrane</keyword>
<dbReference type="InterPro" id="IPR045584">
    <property type="entry name" value="Pilin-like"/>
</dbReference>
<gene>
    <name evidence="2" type="primary">pilE</name>
    <name evidence="2" type="ORF">RNAN_0841</name>
</gene>
<sequence>MRRSKPGKQHAFSLIELLIVIAIIGILAAVSYPSYQQYVLRTYRTEATTTLLQLANNQAHYLADHGSYTADLAVLGAASSSRYTFEVLLSEQNQAYEIRALAQGPQQADAPCSLFTLNHLGQRNQLSPQTLSCWD</sequence>
<dbReference type="NCBIfam" id="TIGR02532">
    <property type="entry name" value="IV_pilin_GFxxxE"/>
    <property type="match status" value="1"/>
</dbReference>
<dbReference type="EMBL" id="BAFK01000003">
    <property type="protein sequence ID" value="GAB57871.1"/>
    <property type="molecule type" value="Genomic_DNA"/>
</dbReference>
<dbReference type="PANTHER" id="PTHR30093:SF47">
    <property type="entry name" value="TYPE IV PILUS NON-CORE MINOR PILIN PILE"/>
    <property type="match status" value="1"/>
</dbReference>
<dbReference type="Pfam" id="PF07963">
    <property type="entry name" value="N_methyl"/>
    <property type="match status" value="1"/>
</dbReference>
<dbReference type="InterPro" id="IPR031982">
    <property type="entry name" value="PilE-like"/>
</dbReference>
<organism evidence="2 3">
    <name type="scientific">Rheinheimera nanhaiensis E407-8</name>
    <dbReference type="NCBI Taxonomy" id="562729"/>
    <lineage>
        <taxon>Bacteria</taxon>
        <taxon>Pseudomonadati</taxon>
        <taxon>Pseudomonadota</taxon>
        <taxon>Gammaproteobacteria</taxon>
        <taxon>Chromatiales</taxon>
        <taxon>Chromatiaceae</taxon>
        <taxon>Rheinheimera</taxon>
    </lineage>
</organism>
<dbReference type="SUPFAM" id="SSF54523">
    <property type="entry name" value="Pili subunits"/>
    <property type="match status" value="1"/>
</dbReference>
<dbReference type="AlphaFoldDB" id="I1DUZ3"/>
<name>I1DUZ3_9GAMM</name>
<evidence type="ECO:0000256" key="1">
    <source>
        <dbReference type="SAM" id="Phobius"/>
    </source>
</evidence>
<comment type="caution">
    <text evidence="2">The sequence shown here is derived from an EMBL/GenBank/DDBJ whole genome shotgun (WGS) entry which is preliminary data.</text>
</comment>
<dbReference type="InterPro" id="IPR012902">
    <property type="entry name" value="N_methyl_site"/>
</dbReference>
<dbReference type="STRING" id="562729.RNAN_0841"/>
<proteinExistence type="predicted"/>
<dbReference type="PANTHER" id="PTHR30093">
    <property type="entry name" value="GENERAL SECRETION PATHWAY PROTEIN G"/>
    <property type="match status" value="1"/>
</dbReference>